<dbReference type="InterPro" id="IPR002110">
    <property type="entry name" value="Ankyrin_rpt"/>
</dbReference>
<keyword evidence="1" id="KW-0677">Repeat</keyword>
<dbReference type="Proteomes" id="UP000800200">
    <property type="component" value="Unassembled WGS sequence"/>
</dbReference>
<proteinExistence type="predicted"/>
<dbReference type="PROSITE" id="PS50088">
    <property type="entry name" value="ANK_REPEAT"/>
    <property type="match status" value="2"/>
</dbReference>
<dbReference type="EMBL" id="ML994642">
    <property type="protein sequence ID" value="KAF2183469.1"/>
    <property type="molecule type" value="Genomic_DNA"/>
</dbReference>
<evidence type="ECO:0000256" key="1">
    <source>
        <dbReference type="ARBA" id="ARBA00022737"/>
    </source>
</evidence>
<feature type="non-terminal residue" evidence="4">
    <location>
        <position position="97"/>
    </location>
</feature>
<keyword evidence="2 3" id="KW-0040">ANK repeat</keyword>
<dbReference type="SMART" id="SM00248">
    <property type="entry name" value="ANK"/>
    <property type="match status" value="2"/>
</dbReference>
<dbReference type="InterPro" id="IPR036770">
    <property type="entry name" value="Ankyrin_rpt-contain_sf"/>
</dbReference>
<dbReference type="Pfam" id="PF12796">
    <property type="entry name" value="Ank_2"/>
    <property type="match status" value="1"/>
</dbReference>
<reference evidence="4" key="1">
    <citation type="journal article" date="2020" name="Stud. Mycol.">
        <title>101 Dothideomycetes genomes: a test case for predicting lifestyles and emergence of pathogens.</title>
        <authorList>
            <person name="Haridas S."/>
            <person name="Albert R."/>
            <person name="Binder M."/>
            <person name="Bloem J."/>
            <person name="Labutti K."/>
            <person name="Salamov A."/>
            <person name="Andreopoulos B."/>
            <person name="Baker S."/>
            <person name="Barry K."/>
            <person name="Bills G."/>
            <person name="Bluhm B."/>
            <person name="Cannon C."/>
            <person name="Castanera R."/>
            <person name="Culley D."/>
            <person name="Daum C."/>
            <person name="Ezra D."/>
            <person name="Gonzalez J."/>
            <person name="Henrissat B."/>
            <person name="Kuo A."/>
            <person name="Liang C."/>
            <person name="Lipzen A."/>
            <person name="Lutzoni F."/>
            <person name="Magnuson J."/>
            <person name="Mondo S."/>
            <person name="Nolan M."/>
            <person name="Ohm R."/>
            <person name="Pangilinan J."/>
            <person name="Park H.-J."/>
            <person name="Ramirez L."/>
            <person name="Alfaro M."/>
            <person name="Sun H."/>
            <person name="Tritt A."/>
            <person name="Yoshinaga Y."/>
            <person name="Zwiers L.-H."/>
            <person name="Turgeon B."/>
            <person name="Goodwin S."/>
            <person name="Spatafora J."/>
            <person name="Crous P."/>
            <person name="Grigoriev I."/>
        </authorList>
    </citation>
    <scope>NUCLEOTIDE SEQUENCE</scope>
    <source>
        <strain evidence="4">CBS 207.26</strain>
    </source>
</reference>
<name>A0A6A6DYW8_9PEZI</name>
<accession>A0A6A6DYW8</accession>
<sequence length="97" mass="10531">VVKLLLAKDGVDVNSKDNKGWTPLSYAAGEGHEMVVKLLLVKDEIGVNSKDAYYKRTPLSYAAEKGHEAVVKLLLAKDGVDLNSKDNEGWTPLSYAA</sequence>
<feature type="repeat" description="ANK" evidence="3">
    <location>
        <begin position="19"/>
        <end position="40"/>
    </location>
</feature>
<evidence type="ECO:0000313" key="5">
    <source>
        <dbReference type="Proteomes" id="UP000800200"/>
    </source>
</evidence>
<evidence type="ECO:0000256" key="3">
    <source>
        <dbReference type="PROSITE-ProRule" id="PRU00023"/>
    </source>
</evidence>
<dbReference type="AlphaFoldDB" id="A0A6A6DYW8"/>
<organism evidence="4 5">
    <name type="scientific">Zopfia rhizophila CBS 207.26</name>
    <dbReference type="NCBI Taxonomy" id="1314779"/>
    <lineage>
        <taxon>Eukaryota</taxon>
        <taxon>Fungi</taxon>
        <taxon>Dikarya</taxon>
        <taxon>Ascomycota</taxon>
        <taxon>Pezizomycotina</taxon>
        <taxon>Dothideomycetes</taxon>
        <taxon>Dothideomycetes incertae sedis</taxon>
        <taxon>Zopfiaceae</taxon>
        <taxon>Zopfia</taxon>
    </lineage>
</organism>
<dbReference type="Pfam" id="PF13637">
    <property type="entry name" value="Ank_4"/>
    <property type="match status" value="1"/>
</dbReference>
<dbReference type="SUPFAM" id="SSF48403">
    <property type="entry name" value="Ankyrin repeat"/>
    <property type="match status" value="1"/>
</dbReference>
<gene>
    <name evidence="4" type="ORF">K469DRAFT_517332</name>
</gene>
<evidence type="ECO:0000256" key="2">
    <source>
        <dbReference type="ARBA" id="ARBA00023043"/>
    </source>
</evidence>
<dbReference type="PROSITE" id="PS50297">
    <property type="entry name" value="ANK_REP_REGION"/>
    <property type="match status" value="2"/>
</dbReference>
<keyword evidence="5" id="KW-1185">Reference proteome</keyword>
<evidence type="ECO:0000313" key="4">
    <source>
        <dbReference type="EMBL" id="KAF2183469.1"/>
    </source>
</evidence>
<feature type="repeat" description="ANK" evidence="3">
    <location>
        <begin position="54"/>
        <end position="87"/>
    </location>
</feature>
<dbReference type="PANTHER" id="PTHR24171">
    <property type="entry name" value="ANKYRIN REPEAT DOMAIN-CONTAINING PROTEIN 39-RELATED"/>
    <property type="match status" value="1"/>
</dbReference>
<feature type="non-terminal residue" evidence="4">
    <location>
        <position position="1"/>
    </location>
</feature>
<dbReference type="OrthoDB" id="20872at2759"/>
<dbReference type="Gene3D" id="1.25.40.20">
    <property type="entry name" value="Ankyrin repeat-containing domain"/>
    <property type="match status" value="2"/>
</dbReference>
<protein>
    <submittedName>
        <fullName evidence="4">Ankyrin</fullName>
    </submittedName>
</protein>